<evidence type="ECO:0000256" key="1">
    <source>
        <dbReference type="ARBA" id="ARBA00007120"/>
    </source>
</evidence>
<dbReference type="CDD" id="cd00865">
    <property type="entry name" value="PEBP_bact_arch"/>
    <property type="match status" value="1"/>
</dbReference>
<dbReference type="InterPro" id="IPR036610">
    <property type="entry name" value="PEBP-like_sf"/>
</dbReference>
<feature type="chain" id="PRO_5044187615" evidence="3">
    <location>
        <begin position="23"/>
        <end position="201"/>
    </location>
</feature>
<evidence type="ECO:0000313" key="4">
    <source>
        <dbReference type="EMBL" id="XDQ59974.1"/>
    </source>
</evidence>
<keyword evidence="4" id="KW-0649">Protein kinase inhibitor</keyword>
<dbReference type="EMBL" id="CP163440">
    <property type="protein sequence ID" value="XDQ59974.1"/>
    <property type="molecule type" value="Genomic_DNA"/>
</dbReference>
<organism evidence="4">
    <name type="scientific">Streptomyces sp. R35</name>
    <dbReference type="NCBI Taxonomy" id="3238630"/>
    <lineage>
        <taxon>Bacteria</taxon>
        <taxon>Bacillati</taxon>
        <taxon>Actinomycetota</taxon>
        <taxon>Actinomycetes</taxon>
        <taxon>Kitasatosporales</taxon>
        <taxon>Streptomycetaceae</taxon>
        <taxon>Streptomyces</taxon>
    </lineage>
</organism>
<sequence>MRRRSRRRAVPLVAAAALGLIAGCGGDGGASSTPAVSVPGTSTASAASAPHAAKKITVSSPAFDAGGTIPRRYTCDGENVSPPLDFSGVPGDAAELVVLVEDPDAPRGTFVHWVVWGIDPHATALGAGEVPSGVVEGRNGFGKRGYGGPCPPKGTPHRYVFSVFAADGRPALSEDASADEVKHALAGHVTGSGTLVGRYGR</sequence>
<dbReference type="AlphaFoldDB" id="A0AB39S3N9"/>
<evidence type="ECO:0000256" key="2">
    <source>
        <dbReference type="SAM" id="MobiDB-lite"/>
    </source>
</evidence>
<proteinExistence type="inferred from homology"/>
<feature type="region of interest" description="Disordered" evidence="2">
    <location>
        <begin position="31"/>
        <end position="51"/>
    </location>
</feature>
<dbReference type="GO" id="GO:0004860">
    <property type="term" value="F:protein kinase inhibitor activity"/>
    <property type="evidence" value="ECO:0007669"/>
    <property type="project" value="UniProtKB-KW"/>
</dbReference>
<dbReference type="SUPFAM" id="SSF49777">
    <property type="entry name" value="PEBP-like"/>
    <property type="match status" value="1"/>
</dbReference>
<dbReference type="InterPro" id="IPR005247">
    <property type="entry name" value="YbhB_YbcL/LppC-like"/>
</dbReference>
<dbReference type="PANTHER" id="PTHR30289:SF1">
    <property type="entry name" value="PEBP (PHOSPHATIDYLETHANOLAMINE-BINDING PROTEIN) FAMILY PROTEIN"/>
    <property type="match status" value="1"/>
</dbReference>
<keyword evidence="3" id="KW-0732">Signal</keyword>
<feature type="signal peptide" evidence="3">
    <location>
        <begin position="1"/>
        <end position="22"/>
    </location>
</feature>
<dbReference type="NCBIfam" id="TIGR00481">
    <property type="entry name" value="YbhB/YbcL family Raf kinase inhibitor-like protein"/>
    <property type="match status" value="1"/>
</dbReference>
<accession>A0AB39S3N9</accession>
<evidence type="ECO:0000256" key="3">
    <source>
        <dbReference type="SAM" id="SignalP"/>
    </source>
</evidence>
<comment type="similarity">
    <text evidence="1">Belongs to the UPF0098 family.</text>
</comment>
<dbReference type="RefSeq" id="WP_369254914.1">
    <property type="nucleotide sequence ID" value="NZ_CP163440.1"/>
</dbReference>
<dbReference type="InterPro" id="IPR008914">
    <property type="entry name" value="PEBP"/>
</dbReference>
<dbReference type="PANTHER" id="PTHR30289">
    <property type="entry name" value="UNCHARACTERIZED PROTEIN YBCL-RELATED"/>
    <property type="match status" value="1"/>
</dbReference>
<reference evidence="4" key="1">
    <citation type="submission" date="2024-07" db="EMBL/GenBank/DDBJ databases">
        <authorList>
            <person name="Yu S.T."/>
        </authorList>
    </citation>
    <scope>NUCLEOTIDE SEQUENCE</scope>
    <source>
        <strain evidence="4">R35</strain>
    </source>
</reference>
<dbReference type="PROSITE" id="PS51257">
    <property type="entry name" value="PROKAR_LIPOPROTEIN"/>
    <property type="match status" value="1"/>
</dbReference>
<name>A0AB39S3N9_9ACTN</name>
<gene>
    <name evidence="4" type="ORF">AB5J50_03965</name>
</gene>
<dbReference type="Pfam" id="PF01161">
    <property type="entry name" value="PBP"/>
    <property type="match status" value="1"/>
</dbReference>
<protein>
    <submittedName>
        <fullName evidence="4">YbhB/YbcL family Raf kinase inhibitor-like protein</fullName>
    </submittedName>
</protein>
<dbReference type="Gene3D" id="3.90.280.10">
    <property type="entry name" value="PEBP-like"/>
    <property type="match status" value="1"/>
</dbReference>